<dbReference type="InterPro" id="IPR014509">
    <property type="entry name" value="YjdF-like"/>
</dbReference>
<protein>
    <recommendedName>
        <fullName evidence="3">VanZ-like domain-containing protein</fullName>
    </recommendedName>
</protein>
<dbReference type="EMBL" id="CP000386">
    <property type="protein sequence ID" value="ABG05739.1"/>
    <property type="molecule type" value="Genomic_DNA"/>
</dbReference>
<dbReference type="OrthoDB" id="5244562at2"/>
<sequence length="143" mass="15264">MPRVQAALLVLLCAALNGAGFLWHLFEPVPLYDEVAHFITPFTLVAITAEIIYRNGGDDDFFPTPPRAALTGAAIGLAGAAGWEGVEVLLDAAGFAISHAPPDTVFDVALGVAGGAAGGWAADRYLDRLFGRSRRHPRRRRVR</sequence>
<gene>
    <name evidence="1" type="ordered locus">Rxyl_2827</name>
</gene>
<dbReference type="KEGG" id="rxy:Rxyl_2827"/>
<evidence type="ECO:0000313" key="2">
    <source>
        <dbReference type="Proteomes" id="UP000006637"/>
    </source>
</evidence>
<accession>Q1AS89</accession>
<organism evidence="1 2">
    <name type="scientific">Rubrobacter xylanophilus (strain DSM 9941 / JCM 11954 / NBRC 16129 / PRD-1)</name>
    <dbReference type="NCBI Taxonomy" id="266117"/>
    <lineage>
        <taxon>Bacteria</taxon>
        <taxon>Bacillati</taxon>
        <taxon>Actinomycetota</taxon>
        <taxon>Rubrobacteria</taxon>
        <taxon>Rubrobacterales</taxon>
        <taxon>Rubrobacteraceae</taxon>
        <taxon>Rubrobacter</taxon>
    </lineage>
</organism>
<dbReference type="Proteomes" id="UP000006637">
    <property type="component" value="Chromosome"/>
</dbReference>
<name>Q1AS89_RUBXD</name>
<evidence type="ECO:0008006" key="3">
    <source>
        <dbReference type="Google" id="ProtNLM"/>
    </source>
</evidence>
<proteinExistence type="predicted"/>
<dbReference type="Pfam" id="PF09997">
    <property type="entry name" value="DUF2238"/>
    <property type="match status" value="1"/>
</dbReference>
<dbReference type="RefSeq" id="WP_011565748.1">
    <property type="nucleotide sequence ID" value="NC_008148.1"/>
</dbReference>
<dbReference type="STRING" id="266117.Rxyl_2827"/>
<evidence type="ECO:0000313" key="1">
    <source>
        <dbReference type="EMBL" id="ABG05739.1"/>
    </source>
</evidence>
<reference evidence="1 2" key="1">
    <citation type="submission" date="2006-06" db="EMBL/GenBank/DDBJ databases">
        <title>Complete sequence of Rubrobacter xylanophilus DSM 9941.</title>
        <authorList>
            <consortium name="US DOE Joint Genome Institute"/>
            <person name="Copeland A."/>
            <person name="Lucas S."/>
            <person name="Lapidus A."/>
            <person name="Barry K."/>
            <person name="Detter J.C."/>
            <person name="Glavina del Rio T."/>
            <person name="Hammon N."/>
            <person name="Israni S."/>
            <person name="Dalin E."/>
            <person name="Tice H."/>
            <person name="Pitluck S."/>
            <person name="Munk A.C."/>
            <person name="Brettin T."/>
            <person name="Bruce D."/>
            <person name="Han C."/>
            <person name="Tapia R."/>
            <person name="Gilna P."/>
            <person name="Schmutz J."/>
            <person name="Larimer F."/>
            <person name="Land M."/>
            <person name="Hauser L."/>
            <person name="Kyrpides N."/>
            <person name="Lykidis A."/>
            <person name="da Costa M.S."/>
            <person name="Rainey F.A."/>
            <person name="Empadinhas N."/>
            <person name="Jolivet E."/>
            <person name="Battista J.R."/>
            <person name="Richardson P."/>
        </authorList>
    </citation>
    <scope>NUCLEOTIDE SEQUENCE [LARGE SCALE GENOMIC DNA]</scope>
    <source>
        <strain evidence="2">DSM 9941 / NBRC 16129 / PRD-1</strain>
    </source>
</reference>
<dbReference type="AlphaFoldDB" id="Q1AS89"/>
<dbReference type="HOGENOM" id="CLU_1804774_0_0_11"/>
<keyword evidence="2" id="KW-1185">Reference proteome</keyword>